<dbReference type="OrthoDB" id="115249at2"/>
<keyword evidence="1" id="KW-1133">Transmembrane helix</keyword>
<dbReference type="HOGENOM" id="CLU_091705_4_2_6"/>
<dbReference type="KEGG" id="tig:THII_2456"/>
<sequence>MTEPKQKSVSLVKLMKVVVGIGIVAAVPVLVFDSYNDYLKKEKVSEAMVLLEGFSEIMGICPVAYPPKKLEWDGWPTFQQLKDKGVFYKGTYATGDYNDASAAAGIPQVCFKISGFEPGKDSIGWKYTSSATDSQKMWRCKATESGYTTIDNAYLPKYCKQ</sequence>
<evidence type="ECO:0000313" key="2">
    <source>
        <dbReference type="EMBL" id="BAP56753.1"/>
    </source>
</evidence>
<dbReference type="Proteomes" id="UP000031623">
    <property type="component" value="Chromosome"/>
</dbReference>
<keyword evidence="1" id="KW-0472">Membrane</keyword>
<dbReference type="Gene3D" id="3.30.700.10">
    <property type="entry name" value="Glycoprotein, Type 4 Pilin"/>
    <property type="match status" value="1"/>
</dbReference>
<gene>
    <name evidence="2" type="ORF">THII_2456</name>
</gene>
<accession>A0A090AF89</accession>
<evidence type="ECO:0000313" key="3">
    <source>
        <dbReference type="Proteomes" id="UP000031623"/>
    </source>
</evidence>
<reference evidence="2 3" key="1">
    <citation type="journal article" date="2014" name="ISME J.">
        <title>Ecophysiology of Thioploca ingrica as revealed by the complete genome sequence supplemented with proteomic evidence.</title>
        <authorList>
            <person name="Kojima H."/>
            <person name="Ogura Y."/>
            <person name="Yamamoto N."/>
            <person name="Togashi T."/>
            <person name="Mori H."/>
            <person name="Watanabe T."/>
            <person name="Nemoto F."/>
            <person name="Kurokawa K."/>
            <person name="Hayashi T."/>
            <person name="Fukui M."/>
        </authorList>
    </citation>
    <scope>NUCLEOTIDE SEQUENCE [LARGE SCALE GENOMIC DNA]</scope>
</reference>
<protein>
    <submittedName>
        <fullName evidence="2">PilE/Pilin</fullName>
    </submittedName>
</protein>
<keyword evidence="3" id="KW-1185">Reference proteome</keyword>
<dbReference type="EMBL" id="AP014633">
    <property type="protein sequence ID" value="BAP56753.1"/>
    <property type="molecule type" value="Genomic_DNA"/>
</dbReference>
<evidence type="ECO:0000256" key="1">
    <source>
        <dbReference type="SAM" id="Phobius"/>
    </source>
</evidence>
<organism evidence="2 3">
    <name type="scientific">Thioploca ingrica</name>
    <dbReference type="NCBI Taxonomy" id="40754"/>
    <lineage>
        <taxon>Bacteria</taxon>
        <taxon>Pseudomonadati</taxon>
        <taxon>Pseudomonadota</taxon>
        <taxon>Gammaproteobacteria</taxon>
        <taxon>Thiotrichales</taxon>
        <taxon>Thiotrichaceae</taxon>
        <taxon>Thioploca</taxon>
    </lineage>
</organism>
<feature type="transmembrane region" description="Helical" evidence="1">
    <location>
        <begin position="14"/>
        <end position="32"/>
    </location>
</feature>
<name>A0A090AF89_9GAMM</name>
<proteinExistence type="predicted"/>
<keyword evidence="1" id="KW-0812">Transmembrane</keyword>
<dbReference type="AlphaFoldDB" id="A0A090AF89"/>